<evidence type="ECO:0000313" key="7">
    <source>
        <dbReference type="EMBL" id="MDD0814791.1"/>
    </source>
</evidence>
<evidence type="ECO:0000256" key="2">
    <source>
        <dbReference type="ARBA" id="ARBA00022670"/>
    </source>
</evidence>
<dbReference type="SUPFAM" id="SSF54001">
    <property type="entry name" value="Cysteine proteinases"/>
    <property type="match status" value="1"/>
</dbReference>
<dbReference type="InterPro" id="IPR000064">
    <property type="entry name" value="NLP_P60_dom"/>
</dbReference>
<dbReference type="PANTHER" id="PTHR47053:SF1">
    <property type="entry name" value="MUREIN DD-ENDOPEPTIDASE MEPH-RELATED"/>
    <property type="match status" value="1"/>
</dbReference>
<feature type="domain" description="NlpC/P60" evidence="6">
    <location>
        <begin position="84"/>
        <end position="206"/>
    </location>
</feature>
<dbReference type="RefSeq" id="WP_273926463.1">
    <property type="nucleotide sequence ID" value="NZ_JAQSIO010000003.1"/>
</dbReference>
<comment type="similarity">
    <text evidence="1">Belongs to the peptidase C40 family.</text>
</comment>
<sequence>MSRLNPRLLIPFTARGLWPGRAASAEPAFTRRTHLLAWLGAASALGLAGCAGSPPKSQPRPTALPPEPQDSPELAAEVPATLSEADSQAVTLYALGLVGTPYRYGGNTPESGFDCSGLIRHVYRTQAGLPAPRTVAQLQFWGRPVPPASRRTGDLVLFTRGGQTSHAGIYVGQGRFVHAPSTGGQVRLEPLTAPHWSRQQVAYRRP</sequence>
<evidence type="ECO:0000256" key="1">
    <source>
        <dbReference type="ARBA" id="ARBA00007074"/>
    </source>
</evidence>
<evidence type="ECO:0000259" key="6">
    <source>
        <dbReference type="PROSITE" id="PS51935"/>
    </source>
</evidence>
<dbReference type="PROSITE" id="PS51935">
    <property type="entry name" value="NLPC_P60"/>
    <property type="match status" value="1"/>
</dbReference>
<keyword evidence="2" id="KW-0645">Protease</keyword>
<feature type="region of interest" description="Disordered" evidence="5">
    <location>
        <begin position="50"/>
        <end position="75"/>
    </location>
</feature>
<organism evidence="7 8">
    <name type="scientific">Curvibacter microcysteis</name>
    <dbReference type="NCBI Taxonomy" id="3026419"/>
    <lineage>
        <taxon>Bacteria</taxon>
        <taxon>Pseudomonadati</taxon>
        <taxon>Pseudomonadota</taxon>
        <taxon>Betaproteobacteria</taxon>
        <taxon>Burkholderiales</taxon>
        <taxon>Comamonadaceae</taxon>
        <taxon>Curvibacter</taxon>
    </lineage>
</organism>
<proteinExistence type="inferred from homology"/>
<dbReference type="EMBL" id="JAQSIO010000003">
    <property type="protein sequence ID" value="MDD0814791.1"/>
    <property type="molecule type" value="Genomic_DNA"/>
</dbReference>
<keyword evidence="4" id="KW-0788">Thiol protease</keyword>
<dbReference type="Proteomes" id="UP001528672">
    <property type="component" value="Unassembled WGS sequence"/>
</dbReference>
<dbReference type="InterPro" id="IPR051202">
    <property type="entry name" value="Peptidase_C40"/>
</dbReference>
<dbReference type="InterPro" id="IPR038765">
    <property type="entry name" value="Papain-like_cys_pep_sf"/>
</dbReference>
<keyword evidence="8" id="KW-1185">Reference proteome</keyword>
<protein>
    <submittedName>
        <fullName evidence="7">C40 family peptidase</fullName>
    </submittedName>
</protein>
<comment type="caution">
    <text evidence="7">The sequence shown here is derived from an EMBL/GenBank/DDBJ whole genome shotgun (WGS) entry which is preliminary data.</text>
</comment>
<name>A0ABT5MED6_9BURK</name>
<keyword evidence="3" id="KW-0378">Hydrolase</keyword>
<accession>A0ABT5MED6</accession>
<gene>
    <name evidence="7" type="ORF">PSQ39_09130</name>
</gene>
<feature type="compositionally biased region" description="Pro residues" evidence="5">
    <location>
        <begin position="56"/>
        <end position="69"/>
    </location>
</feature>
<dbReference type="Pfam" id="PF00877">
    <property type="entry name" value="NLPC_P60"/>
    <property type="match status" value="1"/>
</dbReference>
<evidence type="ECO:0000256" key="4">
    <source>
        <dbReference type="ARBA" id="ARBA00022807"/>
    </source>
</evidence>
<dbReference type="PANTHER" id="PTHR47053">
    <property type="entry name" value="MUREIN DD-ENDOPEPTIDASE MEPH-RELATED"/>
    <property type="match status" value="1"/>
</dbReference>
<evidence type="ECO:0000256" key="3">
    <source>
        <dbReference type="ARBA" id="ARBA00022801"/>
    </source>
</evidence>
<evidence type="ECO:0000256" key="5">
    <source>
        <dbReference type="SAM" id="MobiDB-lite"/>
    </source>
</evidence>
<evidence type="ECO:0000313" key="8">
    <source>
        <dbReference type="Proteomes" id="UP001528672"/>
    </source>
</evidence>
<dbReference type="Gene3D" id="3.90.1720.10">
    <property type="entry name" value="endopeptidase domain like (from Nostoc punctiforme)"/>
    <property type="match status" value="1"/>
</dbReference>
<reference evidence="7 8" key="1">
    <citation type="submission" date="2023-02" db="EMBL/GenBank/DDBJ databases">
        <title>Bacterial whole genome sequence for Curvibacter sp. HBC28.</title>
        <authorList>
            <person name="Le V."/>
            <person name="Ko S.-R."/>
            <person name="Ahn C.-Y."/>
            <person name="Oh H.-M."/>
        </authorList>
    </citation>
    <scope>NUCLEOTIDE SEQUENCE [LARGE SCALE GENOMIC DNA]</scope>
    <source>
        <strain evidence="7 8">HBC28</strain>
    </source>
</reference>